<evidence type="ECO:0000313" key="2">
    <source>
        <dbReference type="EMBL" id="CDR17650.1"/>
    </source>
</evidence>
<feature type="region of interest" description="Disordered" evidence="1">
    <location>
        <begin position="1"/>
        <end position="39"/>
    </location>
</feature>
<feature type="compositionally biased region" description="Basic and acidic residues" evidence="1">
    <location>
        <begin position="20"/>
        <end position="39"/>
    </location>
</feature>
<keyword evidence="4" id="KW-1185">Reference proteome</keyword>
<dbReference type="RefSeq" id="WP_044580331.1">
    <property type="nucleotide sequence ID" value="NZ_BAABDR010000100.1"/>
</dbReference>
<evidence type="ECO:0000313" key="3">
    <source>
        <dbReference type="EMBL" id="MBP2063750.1"/>
    </source>
</evidence>
<feature type="region of interest" description="Disordered" evidence="1">
    <location>
        <begin position="67"/>
        <end position="90"/>
    </location>
</feature>
<sequence length="90" mass="9591">MPRHLTSPEPGAHVTAARPDVAERVHDPLDDIRRPGDDAVRPYSESAALLGEVCGRAPRLDLARGHARTGDARAAEYGKGTVPWNEEGGA</sequence>
<name>A0A061A487_9ACTN</name>
<dbReference type="Proteomes" id="UP000756710">
    <property type="component" value="Unassembled WGS sequence"/>
</dbReference>
<dbReference type="HOGENOM" id="CLU_2439522_0_0_11"/>
<dbReference type="GeneID" id="32471933"/>
<feature type="compositionally biased region" description="Basic and acidic residues" evidence="1">
    <location>
        <begin position="67"/>
        <end position="76"/>
    </location>
</feature>
<evidence type="ECO:0000256" key="1">
    <source>
        <dbReference type="SAM" id="MobiDB-lite"/>
    </source>
</evidence>
<protein>
    <submittedName>
        <fullName evidence="2">Uncharacterized protein</fullName>
    </submittedName>
</protein>
<dbReference type="AlphaFoldDB" id="A0A061A487"/>
<reference evidence="3 4" key="2">
    <citation type="submission" date="2021-03" db="EMBL/GenBank/DDBJ databases">
        <title>Genomic Encyclopedia of Type Strains, Phase IV (KMG-IV): sequencing the most valuable type-strain genomes for metagenomic binning, comparative biology and taxonomic classification.</title>
        <authorList>
            <person name="Goeker M."/>
        </authorList>
    </citation>
    <scope>NUCLEOTIDE SEQUENCE [LARGE SCALE GENOMIC DNA]</scope>
    <source>
        <strain evidence="3 4">DSM 41954</strain>
    </source>
</reference>
<dbReference type="EMBL" id="JAGGLR010000012">
    <property type="protein sequence ID" value="MBP2063750.1"/>
    <property type="molecule type" value="Genomic_DNA"/>
</dbReference>
<dbReference type="EMBL" id="LK022848">
    <property type="protein sequence ID" value="CDR17650.1"/>
    <property type="molecule type" value="Genomic_DNA"/>
</dbReference>
<proteinExistence type="predicted"/>
<evidence type="ECO:0000313" key="4">
    <source>
        <dbReference type="Proteomes" id="UP000756710"/>
    </source>
</evidence>
<organism evidence="2">
    <name type="scientific">Streptomyces iranensis</name>
    <dbReference type="NCBI Taxonomy" id="576784"/>
    <lineage>
        <taxon>Bacteria</taxon>
        <taxon>Bacillati</taxon>
        <taxon>Actinomycetota</taxon>
        <taxon>Actinomycetes</taxon>
        <taxon>Kitasatosporales</taxon>
        <taxon>Streptomycetaceae</taxon>
        <taxon>Streptomyces</taxon>
        <taxon>Streptomyces violaceusniger group</taxon>
    </lineage>
</organism>
<accession>A0A061A487</accession>
<reference evidence="2" key="1">
    <citation type="submission" date="2014-05" db="EMBL/GenBank/DDBJ databases">
        <authorList>
            <person name="Horn Fabian"/>
        </authorList>
    </citation>
    <scope>NUCLEOTIDE SEQUENCE</scope>
</reference>
<gene>
    <name evidence="3" type="ORF">J2Z30_004771</name>
    <name evidence="2" type="ORF">SIRAN9629</name>
</gene>